<dbReference type="InterPro" id="IPR056884">
    <property type="entry name" value="NPHP3-like_N"/>
</dbReference>
<accession>A0A9W8MLN2</accession>
<dbReference type="Proteomes" id="UP001140091">
    <property type="component" value="Unassembled WGS sequence"/>
</dbReference>
<dbReference type="Pfam" id="PF24883">
    <property type="entry name" value="NPHP3_N"/>
    <property type="match status" value="1"/>
</dbReference>
<evidence type="ECO:0000313" key="5">
    <source>
        <dbReference type="Proteomes" id="UP001140091"/>
    </source>
</evidence>
<evidence type="ECO:0000259" key="3">
    <source>
        <dbReference type="Pfam" id="PF24883"/>
    </source>
</evidence>
<name>A0A9W8MLN2_9AGAR</name>
<dbReference type="AlphaFoldDB" id="A0A9W8MLN2"/>
<evidence type="ECO:0000256" key="2">
    <source>
        <dbReference type="SAM" id="MobiDB-lite"/>
    </source>
</evidence>
<organism evidence="4 5">
    <name type="scientific">Candolleomyces eurysporus</name>
    <dbReference type="NCBI Taxonomy" id="2828524"/>
    <lineage>
        <taxon>Eukaryota</taxon>
        <taxon>Fungi</taxon>
        <taxon>Dikarya</taxon>
        <taxon>Basidiomycota</taxon>
        <taxon>Agaricomycotina</taxon>
        <taxon>Agaricomycetes</taxon>
        <taxon>Agaricomycetidae</taxon>
        <taxon>Agaricales</taxon>
        <taxon>Agaricineae</taxon>
        <taxon>Psathyrellaceae</taxon>
        <taxon>Candolleomyces</taxon>
    </lineage>
</organism>
<keyword evidence="1" id="KW-0677">Repeat</keyword>
<dbReference type="InterPro" id="IPR011990">
    <property type="entry name" value="TPR-like_helical_dom_sf"/>
</dbReference>
<dbReference type="Gene3D" id="3.40.50.300">
    <property type="entry name" value="P-loop containing nucleotide triphosphate hydrolases"/>
    <property type="match status" value="1"/>
</dbReference>
<dbReference type="PANTHER" id="PTHR10039">
    <property type="entry name" value="AMELOGENIN"/>
    <property type="match status" value="1"/>
</dbReference>
<keyword evidence="5" id="KW-1185">Reference proteome</keyword>
<feature type="non-terminal residue" evidence="4">
    <location>
        <position position="1035"/>
    </location>
</feature>
<dbReference type="EMBL" id="JANBPK010000039">
    <property type="protein sequence ID" value="KAJ2936575.1"/>
    <property type="molecule type" value="Genomic_DNA"/>
</dbReference>
<evidence type="ECO:0000313" key="4">
    <source>
        <dbReference type="EMBL" id="KAJ2936575.1"/>
    </source>
</evidence>
<dbReference type="OrthoDB" id="9443236at2759"/>
<feature type="domain" description="Nephrocystin 3-like N-terminal" evidence="3">
    <location>
        <begin position="357"/>
        <end position="496"/>
    </location>
</feature>
<feature type="region of interest" description="Disordered" evidence="2">
    <location>
        <begin position="252"/>
        <end position="281"/>
    </location>
</feature>
<reference evidence="4" key="1">
    <citation type="submission" date="2022-06" db="EMBL/GenBank/DDBJ databases">
        <title>Genome Sequence of Candolleomyces eurysporus.</title>
        <authorList>
            <person name="Buettner E."/>
        </authorList>
    </citation>
    <scope>NUCLEOTIDE SEQUENCE</scope>
    <source>
        <strain evidence="4">VTCC 930004</strain>
    </source>
</reference>
<dbReference type="Gene3D" id="1.25.40.10">
    <property type="entry name" value="Tetratricopeptide repeat domain"/>
    <property type="match status" value="1"/>
</dbReference>
<dbReference type="InterPro" id="IPR027417">
    <property type="entry name" value="P-loop_NTPase"/>
</dbReference>
<sequence length="1035" mass="113539">MRVLTRKGALSPSEPITDGTSTDTLYTADGKTSSFEFTATAARGAVLVSTSPADLEELDNYIKLRGFIIDHAGLLYQYANGLRELDDDESLYIVTGCIKGDSWAMAAFKDPMVPPQDVLSKRGDGGGGFTGAGLKSSAGHALSDGISIQPFPGRDTEITLHPLDATNRQLLHRTNADFALTHDDVWRFALENKTLDEVDSFDALRTNSVSICNGVAFLVHGEPQKQDLSNALNATHVSAFNDEDLQHKALKVDPRSPDFHPKRSDTAEKLAKSLPEGRKPDADMICEWEPSSTDRPSATHVNTFNVEGLHYDPLQSDITRLVALPKHPDMNRKRLGHLLYSWKRDVEELCERELSGTELVLCIHGPAGIGKSTLARLLSDEYWSVGRLGASVFMGTFPADTLRPETIIKMMAHEIGSIHPRAIPKIVEAMDQCHGTSLETHLQKYILEPLRALGHPQPLIIVLDAMDEWRDHPAFIRTLALLNSESSVVKFIITSRSNPCTSHLPGIENVSISTYPLGPVSKEVMQAYFHKYLETVPWVDGRKASSVDVEKLTELSRGLFVYASTAIALLSHNSNESPPHKTLAEIVGNRRQVGGSEGLGDLYLMGLRTLFPDSDAQKHCRRYLGETAVLQETLSLLDFSTLGGTPSCLVKDTQFALSAFQTRFPSSGSGKMVHPAQMLFHLSFLDFVEAKTETSFTTSAFDSHSTLGLGCLKQITNLSPSSPDQAPIPGYAVKYWPFHVSKGTPRSNSQFSQTEHWSTLQTMPANNLRQWAELFLGKLLPNQDELTVENVRAESNIVSILLKLANVLGGSSGDHWGFQVACLEVAVRIDDESAEAWSKLGLCYRARSDTTGSFQMYEDAVVTFQHGLRLPPLPHYDCLESLGKAALTHGPCHLQYGNADILGEAVSCFRRALALCPVPHPDRPNSLNNLATALQALNRGNGEIATLDEAISLHREALALLPAPHLGRSTSLSNFATALRAFYERNGEIATLNEAIRLRREALELLPAPHPDRSTSLSNAILSLHQRDGEIPTLN</sequence>
<dbReference type="PANTHER" id="PTHR10039:SF15">
    <property type="entry name" value="NACHT DOMAIN-CONTAINING PROTEIN"/>
    <property type="match status" value="1"/>
</dbReference>
<comment type="caution">
    <text evidence="4">The sequence shown here is derived from an EMBL/GenBank/DDBJ whole genome shotgun (WGS) entry which is preliminary data.</text>
</comment>
<dbReference type="SUPFAM" id="SSF52540">
    <property type="entry name" value="P-loop containing nucleoside triphosphate hydrolases"/>
    <property type="match status" value="1"/>
</dbReference>
<protein>
    <recommendedName>
        <fullName evidence="3">Nephrocystin 3-like N-terminal domain-containing protein</fullName>
    </recommendedName>
</protein>
<feature type="region of interest" description="Disordered" evidence="2">
    <location>
        <begin position="1"/>
        <end position="23"/>
    </location>
</feature>
<proteinExistence type="predicted"/>
<dbReference type="SUPFAM" id="SSF48452">
    <property type="entry name" value="TPR-like"/>
    <property type="match status" value="1"/>
</dbReference>
<evidence type="ECO:0000256" key="1">
    <source>
        <dbReference type="ARBA" id="ARBA00022737"/>
    </source>
</evidence>
<gene>
    <name evidence="4" type="ORF">H1R20_g528</name>
</gene>